<keyword evidence="5 7" id="KW-1133">Transmembrane helix</keyword>
<evidence type="ECO:0000256" key="8">
    <source>
        <dbReference type="SAM" id="MobiDB-lite"/>
    </source>
</evidence>
<evidence type="ECO:0000256" key="5">
    <source>
        <dbReference type="ARBA" id="ARBA00022989"/>
    </source>
</evidence>
<dbReference type="PANTHER" id="PTHR43744">
    <property type="entry name" value="ABC TRANSPORTER PERMEASE PROTEIN MG189-RELATED-RELATED"/>
    <property type="match status" value="1"/>
</dbReference>
<evidence type="ECO:0000256" key="3">
    <source>
        <dbReference type="ARBA" id="ARBA00022475"/>
    </source>
</evidence>
<keyword evidence="2 7" id="KW-0813">Transport</keyword>
<keyword evidence="6 7" id="KW-0472">Membrane</keyword>
<feature type="transmembrane region" description="Helical" evidence="7">
    <location>
        <begin position="95"/>
        <end position="122"/>
    </location>
</feature>
<feature type="transmembrane region" description="Helical" evidence="7">
    <location>
        <begin position="262"/>
        <end position="286"/>
    </location>
</feature>
<dbReference type="GO" id="GO:0005886">
    <property type="term" value="C:plasma membrane"/>
    <property type="evidence" value="ECO:0007669"/>
    <property type="project" value="UniProtKB-SubCell"/>
</dbReference>
<dbReference type="EMBL" id="JACBZP010000001">
    <property type="protein sequence ID" value="NYI66834.1"/>
    <property type="molecule type" value="Genomic_DNA"/>
</dbReference>
<feature type="region of interest" description="Disordered" evidence="8">
    <location>
        <begin position="1"/>
        <end position="27"/>
    </location>
</feature>
<comment type="similarity">
    <text evidence="7">Belongs to the binding-protein-dependent transport system permease family.</text>
</comment>
<comment type="caution">
    <text evidence="10">The sequence shown here is derived from an EMBL/GenBank/DDBJ whole genome shotgun (WGS) entry which is preliminary data.</text>
</comment>
<proteinExistence type="inferred from homology"/>
<name>A0A7Z0D021_9MICO</name>
<dbReference type="PROSITE" id="PS50928">
    <property type="entry name" value="ABC_TM1"/>
    <property type="match status" value="1"/>
</dbReference>
<evidence type="ECO:0000256" key="2">
    <source>
        <dbReference type="ARBA" id="ARBA00022448"/>
    </source>
</evidence>
<evidence type="ECO:0000256" key="1">
    <source>
        <dbReference type="ARBA" id="ARBA00004651"/>
    </source>
</evidence>
<dbReference type="InterPro" id="IPR000515">
    <property type="entry name" value="MetI-like"/>
</dbReference>
<dbReference type="InterPro" id="IPR035906">
    <property type="entry name" value="MetI-like_sf"/>
</dbReference>
<dbReference type="Gene3D" id="1.10.3720.10">
    <property type="entry name" value="MetI-like"/>
    <property type="match status" value="1"/>
</dbReference>
<dbReference type="CDD" id="cd06261">
    <property type="entry name" value="TM_PBP2"/>
    <property type="match status" value="1"/>
</dbReference>
<accession>A0A7Z0D021</accession>
<evidence type="ECO:0000313" key="11">
    <source>
        <dbReference type="Proteomes" id="UP000539111"/>
    </source>
</evidence>
<gene>
    <name evidence="10" type="ORF">BJY26_001140</name>
</gene>
<sequence>MTMPSRVADRDTAPPPQENVRETSAAAAPTRRRRNILGGLGGWVWLVVIILPIYYVVITSVKEQAGFFSANALLPPADPTLANYELVLHNQFVRYFFNSVVITIGSVIPALLVSFMASYALVRGRGRFLSWTNSLFLLGLALPIQATIIPIYYMITKMHLYDTLLALILPSIAFAIPITVLILNNFMRDIPRDLFESMRLDGCSEWSMLWRLALPMTRPALVTVGIYNGLQVWNGFLFPLILTQSPEVRVLPLSLWTYQGEFSVNIPAILAAVVLSTLPLLVLYILGRRQMLSGLTAGFSK</sequence>
<evidence type="ECO:0000259" key="9">
    <source>
        <dbReference type="PROSITE" id="PS50928"/>
    </source>
</evidence>
<keyword evidence="3" id="KW-1003">Cell membrane</keyword>
<evidence type="ECO:0000256" key="4">
    <source>
        <dbReference type="ARBA" id="ARBA00022692"/>
    </source>
</evidence>
<feature type="transmembrane region" description="Helical" evidence="7">
    <location>
        <begin position="220"/>
        <end position="242"/>
    </location>
</feature>
<dbReference type="SUPFAM" id="SSF161098">
    <property type="entry name" value="MetI-like"/>
    <property type="match status" value="1"/>
</dbReference>
<dbReference type="Pfam" id="PF00528">
    <property type="entry name" value="BPD_transp_1"/>
    <property type="match status" value="1"/>
</dbReference>
<feature type="transmembrane region" description="Helical" evidence="7">
    <location>
        <begin position="36"/>
        <end position="57"/>
    </location>
</feature>
<dbReference type="GO" id="GO:0055085">
    <property type="term" value="P:transmembrane transport"/>
    <property type="evidence" value="ECO:0007669"/>
    <property type="project" value="InterPro"/>
</dbReference>
<dbReference type="AlphaFoldDB" id="A0A7Z0D021"/>
<feature type="domain" description="ABC transmembrane type-1" evidence="9">
    <location>
        <begin position="96"/>
        <end position="287"/>
    </location>
</feature>
<reference evidence="10 11" key="1">
    <citation type="submission" date="2020-07" db="EMBL/GenBank/DDBJ databases">
        <title>Sequencing the genomes of 1000 actinobacteria strains.</title>
        <authorList>
            <person name="Klenk H.-P."/>
        </authorList>
    </citation>
    <scope>NUCLEOTIDE SEQUENCE [LARGE SCALE GENOMIC DNA]</scope>
    <source>
        <strain evidence="10 11">DSM 26341</strain>
    </source>
</reference>
<dbReference type="PANTHER" id="PTHR43744:SF12">
    <property type="entry name" value="ABC TRANSPORTER PERMEASE PROTEIN MG189-RELATED"/>
    <property type="match status" value="1"/>
</dbReference>
<feature type="transmembrane region" description="Helical" evidence="7">
    <location>
        <begin position="134"/>
        <end position="155"/>
    </location>
</feature>
<keyword evidence="4 7" id="KW-0812">Transmembrane</keyword>
<evidence type="ECO:0000313" key="10">
    <source>
        <dbReference type="EMBL" id="NYI66834.1"/>
    </source>
</evidence>
<dbReference type="Proteomes" id="UP000539111">
    <property type="component" value="Unassembled WGS sequence"/>
</dbReference>
<feature type="transmembrane region" description="Helical" evidence="7">
    <location>
        <begin position="161"/>
        <end position="183"/>
    </location>
</feature>
<keyword evidence="11" id="KW-1185">Reference proteome</keyword>
<protein>
    <submittedName>
        <fullName evidence="10">Raffinose/stachyose/melibiose transport system permease protein</fullName>
    </submittedName>
</protein>
<evidence type="ECO:0000256" key="7">
    <source>
        <dbReference type="RuleBase" id="RU363032"/>
    </source>
</evidence>
<organism evidence="10 11">
    <name type="scientific">Spelaeicoccus albus</name>
    <dbReference type="NCBI Taxonomy" id="1280376"/>
    <lineage>
        <taxon>Bacteria</taxon>
        <taxon>Bacillati</taxon>
        <taxon>Actinomycetota</taxon>
        <taxon>Actinomycetes</taxon>
        <taxon>Micrococcales</taxon>
        <taxon>Brevibacteriaceae</taxon>
        <taxon>Spelaeicoccus</taxon>
    </lineage>
</organism>
<comment type="subcellular location">
    <subcellularLocation>
        <location evidence="1 7">Cell membrane</location>
        <topology evidence="1 7">Multi-pass membrane protein</topology>
    </subcellularLocation>
</comment>
<evidence type="ECO:0000256" key="6">
    <source>
        <dbReference type="ARBA" id="ARBA00023136"/>
    </source>
</evidence>